<dbReference type="PIRSF" id="PIRSF031982">
    <property type="entry name" value="UCP031982_abhydr"/>
    <property type="match status" value="1"/>
</dbReference>
<evidence type="ECO:0000256" key="1">
    <source>
        <dbReference type="ARBA" id="ARBA00022801"/>
    </source>
</evidence>
<dbReference type="Proteomes" id="UP000531231">
    <property type="component" value="Unassembled WGS sequence"/>
</dbReference>
<dbReference type="InterPro" id="IPR041127">
    <property type="entry name" value="PET_hydrolase/cutinase-like"/>
</dbReference>
<evidence type="ECO:0000259" key="5">
    <source>
        <dbReference type="Pfam" id="PF12740"/>
    </source>
</evidence>
<keyword evidence="4" id="KW-0732">Signal</keyword>
<feature type="domain" description="PET hydrolase/cutinase-like" evidence="5">
    <location>
        <begin position="81"/>
        <end position="178"/>
    </location>
</feature>
<keyword evidence="7" id="KW-1185">Reference proteome</keyword>
<dbReference type="GO" id="GO:0003847">
    <property type="term" value="F:1-alkyl-2-acetylglycerophosphocholine esterase activity"/>
    <property type="evidence" value="ECO:0007669"/>
    <property type="project" value="TreeGrafter"/>
</dbReference>
<name>A0A7W8EPQ2_9HYPH</name>
<dbReference type="EMBL" id="JACHIL010000002">
    <property type="protein sequence ID" value="MBB5090853.1"/>
    <property type="molecule type" value="Genomic_DNA"/>
</dbReference>
<dbReference type="GO" id="GO:0016042">
    <property type="term" value="P:lipid catabolic process"/>
    <property type="evidence" value="ECO:0007669"/>
    <property type="project" value="UniProtKB-KW"/>
</dbReference>
<protein>
    <submittedName>
        <fullName evidence="6">Putative dienelactone hydrolase</fullName>
    </submittedName>
</protein>
<accession>A0A7W8EPQ2</accession>
<feature type="chain" id="PRO_5031428846" evidence="4">
    <location>
        <begin position="26"/>
        <end position="351"/>
    </location>
</feature>
<keyword evidence="3" id="KW-0443">Lipid metabolism</keyword>
<dbReference type="SUPFAM" id="SSF53474">
    <property type="entry name" value="alpha/beta-Hydrolases"/>
    <property type="match status" value="1"/>
</dbReference>
<proteinExistence type="predicted"/>
<dbReference type="AlphaFoldDB" id="A0A7W8EPQ2"/>
<organism evidence="6 7">
    <name type="scientific">Pseudochrobactrum saccharolyticum</name>
    <dbReference type="NCBI Taxonomy" id="354352"/>
    <lineage>
        <taxon>Bacteria</taxon>
        <taxon>Pseudomonadati</taxon>
        <taxon>Pseudomonadota</taxon>
        <taxon>Alphaproteobacteria</taxon>
        <taxon>Hyphomicrobiales</taxon>
        <taxon>Brucellaceae</taxon>
        <taxon>Pseudochrobactrum</taxon>
    </lineage>
</organism>
<dbReference type="InterPro" id="IPR016986">
    <property type="entry name" value="UCP031982_abhydr"/>
</dbReference>
<dbReference type="RefSeq" id="WP_151159222.1">
    <property type="nucleotide sequence ID" value="NZ_JACHIL010000002.1"/>
</dbReference>
<comment type="caution">
    <text evidence="6">The sequence shown here is derived from an EMBL/GenBank/DDBJ whole genome shotgun (WGS) entry which is preliminary data.</text>
</comment>
<keyword evidence="2" id="KW-0442">Lipid degradation</keyword>
<dbReference type="InterPro" id="IPR029058">
    <property type="entry name" value="AB_hydrolase_fold"/>
</dbReference>
<sequence>MMKQTVAVLAAGLGILTLTGSLASANEQVGFRQTELADKSGKRDLKVALWYPASDTKAAETVGENPAFIGIQAVKGAAPDGKTHPLVVLSHGYGGSWRNLNWLAGELVGQGYIVAAPDHPGTTTFNRDKEQAAQLWERGHDLSRVIDAVTTDSALAGKVEPSRIAAIGHSLGGWSVVALAGAQFDPARFDRDCTEQPNPRTCGLASELITPRAEVAAEKLKTMKADPRVGAIVSLDLGLARGFTPESLNSITVPALIFGAGVDIGDLPAKLESGYVATNMPAKTAQYVEIADAMHFSFMQICKAGAAELIEAETPGDGIVCKDGGERGREAIHREVADMIIAFLAKSLPAK</sequence>
<evidence type="ECO:0000256" key="3">
    <source>
        <dbReference type="ARBA" id="ARBA00023098"/>
    </source>
</evidence>
<dbReference type="PANTHER" id="PTHR10272">
    <property type="entry name" value="PLATELET-ACTIVATING FACTOR ACETYLHYDROLASE"/>
    <property type="match status" value="1"/>
</dbReference>
<dbReference type="PANTHER" id="PTHR10272:SF0">
    <property type="entry name" value="PLATELET-ACTIVATING FACTOR ACETYLHYDROLASE"/>
    <property type="match status" value="1"/>
</dbReference>
<keyword evidence="1 6" id="KW-0378">Hydrolase</keyword>
<dbReference type="Pfam" id="PF12740">
    <property type="entry name" value="PETase"/>
    <property type="match status" value="1"/>
</dbReference>
<gene>
    <name evidence="6" type="ORF">HNQ68_001377</name>
</gene>
<dbReference type="Gene3D" id="3.40.50.1820">
    <property type="entry name" value="alpha/beta hydrolase"/>
    <property type="match status" value="1"/>
</dbReference>
<evidence type="ECO:0000313" key="6">
    <source>
        <dbReference type="EMBL" id="MBB5090853.1"/>
    </source>
</evidence>
<feature type="signal peptide" evidence="4">
    <location>
        <begin position="1"/>
        <end position="25"/>
    </location>
</feature>
<evidence type="ECO:0000256" key="2">
    <source>
        <dbReference type="ARBA" id="ARBA00022963"/>
    </source>
</evidence>
<reference evidence="6 7" key="1">
    <citation type="submission" date="2020-08" db="EMBL/GenBank/DDBJ databases">
        <title>Genomic Encyclopedia of Type Strains, Phase IV (KMG-IV): sequencing the most valuable type-strain genomes for metagenomic binning, comparative biology and taxonomic classification.</title>
        <authorList>
            <person name="Goeker M."/>
        </authorList>
    </citation>
    <scope>NUCLEOTIDE SEQUENCE [LARGE SCALE GENOMIC DNA]</scope>
    <source>
        <strain evidence="6 7">DSM 25620</strain>
    </source>
</reference>
<evidence type="ECO:0000256" key="4">
    <source>
        <dbReference type="SAM" id="SignalP"/>
    </source>
</evidence>
<evidence type="ECO:0000313" key="7">
    <source>
        <dbReference type="Proteomes" id="UP000531231"/>
    </source>
</evidence>